<evidence type="ECO:0000256" key="2">
    <source>
        <dbReference type="SAM" id="SignalP"/>
    </source>
</evidence>
<dbReference type="EMBL" id="CAKOFQ010007278">
    <property type="protein sequence ID" value="CAH1997084.1"/>
    <property type="molecule type" value="Genomic_DNA"/>
</dbReference>
<feature type="compositionally biased region" description="Basic and acidic residues" evidence="1">
    <location>
        <begin position="43"/>
        <end position="55"/>
    </location>
</feature>
<keyword evidence="2" id="KW-0732">Signal</keyword>
<proteinExistence type="predicted"/>
<feature type="signal peptide" evidence="2">
    <location>
        <begin position="1"/>
        <end position="19"/>
    </location>
</feature>
<evidence type="ECO:0000313" key="3">
    <source>
        <dbReference type="EMBL" id="CAH1997084.1"/>
    </source>
</evidence>
<evidence type="ECO:0000256" key="1">
    <source>
        <dbReference type="SAM" id="MobiDB-lite"/>
    </source>
</evidence>
<feature type="region of interest" description="Disordered" evidence="1">
    <location>
        <begin position="43"/>
        <end position="63"/>
    </location>
</feature>
<sequence>MRLTFHILIIFALFLLSRSSPVSLDDLPNGLMSADASRIRHRALDAEGTKHHDGANCKGGKKG</sequence>
<reference evidence="3" key="1">
    <citation type="submission" date="2022-03" db="EMBL/GenBank/DDBJ databases">
        <authorList>
            <person name="Sayadi A."/>
        </authorList>
    </citation>
    <scope>NUCLEOTIDE SEQUENCE</scope>
</reference>
<comment type="caution">
    <text evidence="3">The sequence shown here is derived from an EMBL/GenBank/DDBJ whole genome shotgun (WGS) entry which is preliminary data.</text>
</comment>
<dbReference type="AlphaFoldDB" id="A0A9P0LF16"/>
<name>A0A9P0LF16_ACAOB</name>
<organism evidence="3 4">
    <name type="scientific">Acanthoscelides obtectus</name>
    <name type="common">Bean weevil</name>
    <name type="synonym">Bruchus obtectus</name>
    <dbReference type="NCBI Taxonomy" id="200917"/>
    <lineage>
        <taxon>Eukaryota</taxon>
        <taxon>Metazoa</taxon>
        <taxon>Ecdysozoa</taxon>
        <taxon>Arthropoda</taxon>
        <taxon>Hexapoda</taxon>
        <taxon>Insecta</taxon>
        <taxon>Pterygota</taxon>
        <taxon>Neoptera</taxon>
        <taxon>Endopterygota</taxon>
        <taxon>Coleoptera</taxon>
        <taxon>Polyphaga</taxon>
        <taxon>Cucujiformia</taxon>
        <taxon>Chrysomeloidea</taxon>
        <taxon>Chrysomelidae</taxon>
        <taxon>Bruchinae</taxon>
        <taxon>Bruchini</taxon>
        <taxon>Acanthoscelides</taxon>
    </lineage>
</organism>
<gene>
    <name evidence="3" type="ORF">ACAOBT_LOCUS23530</name>
</gene>
<keyword evidence="4" id="KW-1185">Reference proteome</keyword>
<evidence type="ECO:0000313" key="4">
    <source>
        <dbReference type="Proteomes" id="UP001152888"/>
    </source>
</evidence>
<protein>
    <submittedName>
        <fullName evidence="3">Uncharacterized protein</fullName>
    </submittedName>
</protein>
<dbReference type="Proteomes" id="UP001152888">
    <property type="component" value="Unassembled WGS sequence"/>
</dbReference>
<accession>A0A9P0LF16</accession>
<feature type="chain" id="PRO_5040170693" evidence="2">
    <location>
        <begin position="20"/>
        <end position="63"/>
    </location>
</feature>